<dbReference type="Proteomes" id="UP000193920">
    <property type="component" value="Unassembled WGS sequence"/>
</dbReference>
<dbReference type="GO" id="GO:0000796">
    <property type="term" value="C:condensin complex"/>
    <property type="evidence" value="ECO:0007669"/>
    <property type="project" value="InterPro"/>
</dbReference>
<dbReference type="PANTHER" id="PTHR14418:SF5">
    <property type="entry name" value="CONDENSIN COMPLEX SUBUNIT 3"/>
    <property type="match status" value="1"/>
</dbReference>
<name>A0A1Y2DRR6_9FUNG</name>
<evidence type="ECO:0000313" key="1">
    <source>
        <dbReference type="EMBL" id="ORY61968.1"/>
    </source>
</evidence>
<organism evidence="1 2">
    <name type="scientific">Neocallimastix californiae</name>
    <dbReference type="NCBI Taxonomy" id="1754190"/>
    <lineage>
        <taxon>Eukaryota</taxon>
        <taxon>Fungi</taxon>
        <taxon>Fungi incertae sedis</taxon>
        <taxon>Chytridiomycota</taxon>
        <taxon>Chytridiomycota incertae sedis</taxon>
        <taxon>Neocallimastigomycetes</taxon>
        <taxon>Neocallimastigales</taxon>
        <taxon>Neocallimastigaceae</taxon>
        <taxon>Neocallimastix</taxon>
    </lineage>
</organism>
<gene>
    <name evidence="1" type="ORF">LY90DRAFT_505434</name>
</gene>
<proteinExistence type="predicted"/>
<dbReference type="InterPro" id="IPR027165">
    <property type="entry name" value="CND3"/>
</dbReference>
<dbReference type="OrthoDB" id="27187at2759"/>
<protein>
    <submittedName>
        <fullName evidence="1">Uncharacterized protein</fullName>
    </submittedName>
</protein>
<reference evidence="1 2" key="1">
    <citation type="submission" date="2016-08" db="EMBL/GenBank/DDBJ databases">
        <title>A Parts List for Fungal Cellulosomes Revealed by Comparative Genomics.</title>
        <authorList>
            <consortium name="DOE Joint Genome Institute"/>
            <person name="Haitjema C.H."/>
            <person name="Gilmore S.P."/>
            <person name="Henske J.K."/>
            <person name="Solomon K.V."/>
            <person name="De Groot R."/>
            <person name="Kuo A."/>
            <person name="Mondo S.J."/>
            <person name="Salamov A.A."/>
            <person name="Labutti K."/>
            <person name="Zhao Z."/>
            <person name="Chiniquy J."/>
            <person name="Barry K."/>
            <person name="Brewer H.M."/>
            <person name="Purvine S.O."/>
            <person name="Wright A.T."/>
            <person name="Boxma B."/>
            <person name="Van Alen T."/>
            <person name="Hackstein J.H."/>
            <person name="Baker S.E."/>
            <person name="Grigoriev I.V."/>
            <person name="O'Malley M.A."/>
        </authorList>
    </citation>
    <scope>NUCLEOTIDE SEQUENCE [LARGE SCALE GENOMIC DNA]</scope>
    <source>
        <strain evidence="1 2">G1</strain>
    </source>
</reference>
<comment type="caution">
    <text evidence="1">The sequence shown here is derived from an EMBL/GenBank/DDBJ whole genome shotgun (WGS) entry which is preliminary data.</text>
</comment>
<dbReference type="PANTHER" id="PTHR14418">
    <property type="entry name" value="CONDENSIN COMPLEX SUBUNIT 3-RELATED"/>
    <property type="match status" value="1"/>
</dbReference>
<dbReference type="GO" id="GO:0007076">
    <property type="term" value="P:mitotic chromosome condensation"/>
    <property type="evidence" value="ECO:0007669"/>
    <property type="project" value="InterPro"/>
</dbReference>
<dbReference type="EMBL" id="MCOG01000058">
    <property type="protein sequence ID" value="ORY61968.1"/>
    <property type="molecule type" value="Genomic_DNA"/>
</dbReference>
<sequence>MPSEEFLEEIPNIFQDAQRSLATHRKNATALRKIYQKHCKTEENEKLFIKEFFRNLNKILVIKKGQISADRSLKFIVEFIKFSLKKETGIFYIIIINIYICVCTNNTN</sequence>
<evidence type="ECO:0000313" key="2">
    <source>
        <dbReference type="Proteomes" id="UP000193920"/>
    </source>
</evidence>
<keyword evidence="2" id="KW-1185">Reference proteome</keyword>
<dbReference type="STRING" id="1754190.A0A1Y2DRR6"/>
<accession>A0A1Y2DRR6</accession>
<dbReference type="AlphaFoldDB" id="A0A1Y2DRR6"/>
<dbReference type="GO" id="GO:0000793">
    <property type="term" value="C:condensed chromosome"/>
    <property type="evidence" value="ECO:0007669"/>
    <property type="project" value="TreeGrafter"/>
</dbReference>